<feature type="domain" description="C2H2-type" evidence="13">
    <location>
        <begin position="208"/>
        <end position="235"/>
    </location>
</feature>
<dbReference type="PROSITE" id="PS00028">
    <property type="entry name" value="ZINC_FINGER_C2H2_1"/>
    <property type="match status" value="5"/>
</dbReference>
<comment type="subcellular location">
    <subcellularLocation>
        <location evidence="1">Nucleus</location>
    </subcellularLocation>
</comment>
<keyword evidence="15" id="KW-1185">Reference proteome</keyword>
<evidence type="ECO:0000256" key="6">
    <source>
        <dbReference type="ARBA" id="ARBA00022771"/>
    </source>
</evidence>
<dbReference type="GO" id="GO:0005634">
    <property type="term" value="C:nucleus"/>
    <property type="evidence" value="ECO:0007669"/>
    <property type="project" value="UniProtKB-SubCell"/>
</dbReference>
<dbReference type="GO" id="GO:0000122">
    <property type="term" value="P:negative regulation of transcription by RNA polymerase II"/>
    <property type="evidence" value="ECO:0007669"/>
    <property type="project" value="UniProtKB-ARBA"/>
</dbReference>
<proteinExistence type="inferred from homology"/>
<keyword evidence="6 12" id="KW-0863">Zinc-finger</keyword>
<dbReference type="Gene3D" id="3.30.160.60">
    <property type="entry name" value="Classic Zinc Finger"/>
    <property type="match status" value="5"/>
</dbReference>
<dbReference type="GO" id="GO:0035282">
    <property type="term" value="P:segmentation"/>
    <property type="evidence" value="ECO:0007669"/>
    <property type="project" value="UniProtKB-KW"/>
</dbReference>
<dbReference type="Pfam" id="PF00096">
    <property type="entry name" value="zf-C2H2"/>
    <property type="match status" value="4"/>
</dbReference>
<dbReference type="EMBL" id="OU898276">
    <property type="protein sequence ID" value="CAG9827902.1"/>
    <property type="molecule type" value="Genomic_DNA"/>
</dbReference>
<evidence type="ECO:0000256" key="5">
    <source>
        <dbReference type="ARBA" id="ARBA00022737"/>
    </source>
</evidence>
<evidence type="ECO:0000256" key="10">
    <source>
        <dbReference type="ARBA" id="ARBA00023843"/>
    </source>
</evidence>
<keyword evidence="3" id="KW-0302">Gap protein</keyword>
<dbReference type="SUPFAM" id="SSF57667">
    <property type="entry name" value="beta-beta-alpha zinc fingers"/>
    <property type="match status" value="3"/>
</dbReference>
<evidence type="ECO:0000256" key="3">
    <source>
        <dbReference type="ARBA" id="ARBA00022492"/>
    </source>
</evidence>
<keyword evidence="8" id="KW-0238">DNA-binding</keyword>
<feature type="domain" description="C2H2-type" evidence="13">
    <location>
        <begin position="180"/>
        <end position="207"/>
    </location>
</feature>
<dbReference type="PANTHER" id="PTHR10032">
    <property type="entry name" value="ZINC FINGER PROTEIN WITH KRAB AND SCAN DOMAINS"/>
    <property type="match status" value="1"/>
</dbReference>
<dbReference type="FunFam" id="3.30.160.60:FF:000264">
    <property type="entry name" value="Zinc finger protein 236"/>
    <property type="match status" value="1"/>
</dbReference>
<name>A0A9N9X7I5_DIABA</name>
<dbReference type="GO" id="GO:0008270">
    <property type="term" value="F:zinc ion binding"/>
    <property type="evidence" value="ECO:0007669"/>
    <property type="project" value="UniProtKB-KW"/>
</dbReference>
<keyword evidence="4" id="KW-0479">Metal-binding</keyword>
<keyword evidence="3" id="KW-0217">Developmental protein</keyword>
<evidence type="ECO:0000256" key="8">
    <source>
        <dbReference type="ARBA" id="ARBA00023125"/>
    </source>
</evidence>
<comment type="similarity">
    <text evidence="2">Belongs to the krueppel C2H2-type zinc-finger protein family.</text>
</comment>
<dbReference type="GO" id="GO:0009913">
    <property type="term" value="P:epidermal cell differentiation"/>
    <property type="evidence" value="ECO:0007669"/>
    <property type="project" value="TreeGrafter"/>
</dbReference>
<dbReference type="GO" id="GO:0000981">
    <property type="term" value="F:DNA-binding transcription factor activity, RNA polymerase II-specific"/>
    <property type="evidence" value="ECO:0007669"/>
    <property type="project" value="TreeGrafter"/>
</dbReference>
<dbReference type="Proteomes" id="UP001153709">
    <property type="component" value="Chromosome 1"/>
</dbReference>
<comment type="function">
    <text evidence="11">Krueppel is a gap class segmentation protein.</text>
</comment>
<dbReference type="FunFam" id="3.30.160.60:FF:001954">
    <property type="entry name" value="Zinc finger protein 787"/>
    <property type="match status" value="1"/>
</dbReference>
<feature type="domain" description="C2H2-type" evidence="13">
    <location>
        <begin position="150"/>
        <end position="177"/>
    </location>
</feature>
<organism evidence="14 15">
    <name type="scientific">Diabrotica balteata</name>
    <name type="common">Banded cucumber beetle</name>
    <dbReference type="NCBI Taxonomy" id="107213"/>
    <lineage>
        <taxon>Eukaryota</taxon>
        <taxon>Metazoa</taxon>
        <taxon>Ecdysozoa</taxon>
        <taxon>Arthropoda</taxon>
        <taxon>Hexapoda</taxon>
        <taxon>Insecta</taxon>
        <taxon>Pterygota</taxon>
        <taxon>Neoptera</taxon>
        <taxon>Endopterygota</taxon>
        <taxon>Coleoptera</taxon>
        <taxon>Polyphaga</taxon>
        <taxon>Cucujiformia</taxon>
        <taxon>Chrysomeloidea</taxon>
        <taxon>Chrysomelidae</taxon>
        <taxon>Galerucinae</taxon>
        <taxon>Diabroticina</taxon>
        <taxon>Diabroticites</taxon>
        <taxon>Diabrotica</taxon>
    </lineage>
</organism>
<dbReference type="SMART" id="SM00355">
    <property type="entry name" value="ZnF_C2H2"/>
    <property type="match status" value="5"/>
</dbReference>
<keyword evidence="9" id="KW-0539">Nucleus</keyword>
<dbReference type="GO" id="GO:0045595">
    <property type="term" value="P:regulation of cell differentiation"/>
    <property type="evidence" value="ECO:0007669"/>
    <property type="project" value="UniProtKB-ARBA"/>
</dbReference>
<feature type="domain" description="C2H2-type" evidence="13">
    <location>
        <begin position="236"/>
        <end position="263"/>
    </location>
</feature>
<dbReference type="PANTHER" id="PTHR10032:SF272">
    <property type="entry name" value="OVO-LIKE ZINC FINGER 1A-RELATED"/>
    <property type="match status" value="1"/>
</dbReference>
<keyword evidence="5" id="KW-0677">Repeat</keyword>
<keyword evidence="7" id="KW-0862">Zinc</keyword>
<gene>
    <name evidence="14" type="ORF">DIABBA_LOCUS1860</name>
</gene>
<dbReference type="PROSITE" id="PS50157">
    <property type="entry name" value="ZINC_FINGER_C2H2_2"/>
    <property type="match status" value="5"/>
</dbReference>
<dbReference type="GO" id="GO:0000978">
    <property type="term" value="F:RNA polymerase II cis-regulatory region sequence-specific DNA binding"/>
    <property type="evidence" value="ECO:0007669"/>
    <property type="project" value="TreeGrafter"/>
</dbReference>
<dbReference type="InterPro" id="IPR013087">
    <property type="entry name" value="Znf_C2H2_type"/>
</dbReference>
<dbReference type="FunFam" id="3.30.160.60:FF:000624">
    <property type="entry name" value="zinc finger protein 697"/>
    <property type="match status" value="1"/>
</dbReference>
<evidence type="ECO:0000256" key="9">
    <source>
        <dbReference type="ARBA" id="ARBA00023242"/>
    </source>
</evidence>
<evidence type="ECO:0000256" key="1">
    <source>
        <dbReference type="ARBA" id="ARBA00004123"/>
    </source>
</evidence>
<sequence>MEIKQEASEKSCKIERVACDGPMDAVKIEIKEEPKRESAYDAFDYLDLNKFPLKTEVEPDEYKFKLFEDKQTTNEEGRSQEKNRMKIIEMLHSSHKAKYTGQQAERKILHKHRKVVTGQRLYKCEICLKQLSRNDSFARHMKIHTGEKPYKCQNCLKQFSEKGILNAHLKVHSGEKPGKKTCEICFKKFTGLESLKNHLRVHTGEKPYKCEHCLKKFSQKGNLKVHLKIHTEEKPYKCEVCFKKFTEAASLRKHWGVHIGEKPYQCEICFKAIY</sequence>
<dbReference type="AlphaFoldDB" id="A0A9N9X7I5"/>
<evidence type="ECO:0000256" key="7">
    <source>
        <dbReference type="ARBA" id="ARBA00022833"/>
    </source>
</evidence>
<evidence type="ECO:0000256" key="12">
    <source>
        <dbReference type="PROSITE-ProRule" id="PRU00042"/>
    </source>
</evidence>
<accession>A0A9N9X7I5</accession>
<evidence type="ECO:0000259" key="13">
    <source>
        <dbReference type="PROSITE" id="PS50157"/>
    </source>
</evidence>
<feature type="domain" description="C2H2-type" evidence="13">
    <location>
        <begin position="122"/>
        <end position="149"/>
    </location>
</feature>
<evidence type="ECO:0000313" key="14">
    <source>
        <dbReference type="EMBL" id="CAG9827902.1"/>
    </source>
</evidence>
<evidence type="ECO:0000313" key="15">
    <source>
        <dbReference type="Proteomes" id="UP001153709"/>
    </source>
</evidence>
<dbReference type="FunFam" id="3.30.160.60:FF:000912">
    <property type="entry name" value="Zinc finger protein 660"/>
    <property type="match status" value="1"/>
</dbReference>
<reference evidence="14" key="1">
    <citation type="submission" date="2022-01" db="EMBL/GenBank/DDBJ databases">
        <authorList>
            <person name="King R."/>
        </authorList>
    </citation>
    <scope>NUCLEOTIDE SEQUENCE</scope>
</reference>
<protein>
    <recommendedName>
        <fullName evidence="10">Protein krueppel</fullName>
    </recommendedName>
</protein>
<evidence type="ECO:0000256" key="4">
    <source>
        <dbReference type="ARBA" id="ARBA00022723"/>
    </source>
</evidence>
<dbReference type="InterPro" id="IPR036236">
    <property type="entry name" value="Znf_C2H2_sf"/>
</dbReference>
<evidence type="ECO:0000256" key="2">
    <source>
        <dbReference type="ARBA" id="ARBA00006991"/>
    </source>
</evidence>
<dbReference type="OrthoDB" id="6077919at2759"/>
<evidence type="ECO:0000256" key="11">
    <source>
        <dbReference type="ARBA" id="ARBA00053345"/>
    </source>
</evidence>
<dbReference type="InterPro" id="IPR027756">
    <property type="entry name" value="Ovo-like"/>
</dbReference>